<protein>
    <recommendedName>
        <fullName evidence="1">Integrase zinc-binding domain-containing protein</fullName>
    </recommendedName>
</protein>
<dbReference type="InterPro" id="IPR050951">
    <property type="entry name" value="Retrovirus_Pol_polyprotein"/>
</dbReference>
<name>A0AAE1Z8U6_SCHME</name>
<dbReference type="AlphaFoldDB" id="A0AAE1Z8U6"/>
<dbReference type="Gene3D" id="1.10.340.70">
    <property type="match status" value="1"/>
</dbReference>
<dbReference type="PANTHER" id="PTHR37984">
    <property type="entry name" value="PROTEIN CBG26694"/>
    <property type="match status" value="1"/>
</dbReference>
<organism evidence="2 3">
    <name type="scientific">Schistosoma mekongi</name>
    <name type="common">Parasitic worm</name>
    <dbReference type="NCBI Taxonomy" id="38744"/>
    <lineage>
        <taxon>Eukaryota</taxon>
        <taxon>Metazoa</taxon>
        <taxon>Spiralia</taxon>
        <taxon>Lophotrochozoa</taxon>
        <taxon>Platyhelminthes</taxon>
        <taxon>Trematoda</taxon>
        <taxon>Digenea</taxon>
        <taxon>Strigeidida</taxon>
        <taxon>Schistosomatoidea</taxon>
        <taxon>Schistosomatidae</taxon>
        <taxon>Schistosoma</taxon>
    </lineage>
</organism>
<evidence type="ECO:0000313" key="3">
    <source>
        <dbReference type="Proteomes" id="UP001292079"/>
    </source>
</evidence>
<comment type="caution">
    <text evidence="2">The sequence shown here is derived from an EMBL/GenBank/DDBJ whole genome shotgun (WGS) entry which is preliminary data.</text>
</comment>
<keyword evidence="3" id="KW-1185">Reference proteome</keyword>
<dbReference type="FunFam" id="1.10.340.70:FF:000006">
    <property type="entry name" value="Retrovirus-related Pol polyprotein from transposon 297-like Protein"/>
    <property type="match status" value="1"/>
</dbReference>
<reference evidence="2" key="2">
    <citation type="journal article" date="2023" name="Infect Dis Poverty">
        <title>Chromosome-scale genome of the human blood fluke Schistosoma mekongi and its implications for public health.</title>
        <authorList>
            <person name="Zhou M."/>
            <person name="Xu L."/>
            <person name="Xu D."/>
            <person name="Chen W."/>
            <person name="Khan J."/>
            <person name="Hu Y."/>
            <person name="Huang H."/>
            <person name="Wei H."/>
            <person name="Zhang Y."/>
            <person name="Chusongsang P."/>
            <person name="Tanasarnprasert K."/>
            <person name="Hu X."/>
            <person name="Limpanont Y."/>
            <person name="Lv Z."/>
        </authorList>
    </citation>
    <scope>NUCLEOTIDE SEQUENCE</scope>
    <source>
        <strain evidence="2">LV_2022a</strain>
    </source>
</reference>
<accession>A0AAE1Z8U6</accession>
<sequence length="154" mass="17308">FISQFSTDIRFVKGSTNEVADALSRLTVAALSNVGIDYMEMSKWQKHDTDIHKLLESHTSLKLQQLPLGDTGTLTCDMSTGKPRPVVPPSMSRLVFERFHNLSHPGIKATVKLISDKFVWANMKSDIRQWAKTCLPCQKSKVHRHTISPSGVFQ</sequence>
<feature type="domain" description="Integrase zinc-binding" evidence="1">
    <location>
        <begin position="87"/>
        <end position="142"/>
    </location>
</feature>
<feature type="non-terminal residue" evidence="2">
    <location>
        <position position="1"/>
    </location>
</feature>
<dbReference type="Pfam" id="PF17921">
    <property type="entry name" value="Integrase_H2C2"/>
    <property type="match status" value="1"/>
</dbReference>
<gene>
    <name evidence="2" type="ORF">MN116_000087</name>
</gene>
<evidence type="ECO:0000259" key="1">
    <source>
        <dbReference type="Pfam" id="PF17921"/>
    </source>
</evidence>
<reference evidence="2" key="1">
    <citation type="submission" date="2022-04" db="EMBL/GenBank/DDBJ databases">
        <authorList>
            <person name="Xu L."/>
            <person name="Lv Z."/>
        </authorList>
    </citation>
    <scope>NUCLEOTIDE SEQUENCE</scope>
    <source>
        <strain evidence="2">LV_2022a</strain>
    </source>
</reference>
<dbReference type="PANTHER" id="PTHR37984:SF5">
    <property type="entry name" value="PROTEIN NYNRIN-LIKE"/>
    <property type="match status" value="1"/>
</dbReference>
<dbReference type="Proteomes" id="UP001292079">
    <property type="component" value="Unassembled WGS sequence"/>
</dbReference>
<proteinExistence type="predicted"/>
<dbReference type="InterPro" id="IPR041588">
    <property type="entry name" value="Integrase_H2C2"/>
</dbReference>
<dbReference type="EMBL" id="JALJAT010000005">
    <property type="protein sequence ID" value="KAK4468952.1"/>
    <property type="molecule type" value="Genomic_DNA"/>
</dbReference>
<evidence type="ECO:0000313" key="2">
    <source>
        <dbReference type="EMBL" id="KAK4468952.1"/>
    </source>
</evidence>